<dbReference type="InterPro" id="IPR006124">
    <property type="entry name" value="Metalloenzyme"/>
</dbReference>
<dbReference type="NCBIfam" id="TIGR00306">
    <property type="entry name" value="apgM"/>
    <property type="match status" value="1"/>
</dbReference>
<dbReference type="AlphaFoldDB" id="A0A140L3J1"/>
<evidence type="ECO:0000256" key="3">
    <source>
        <dbReference type="ARBA" id="ARBA00004921"/>
    </source>
</evidence>
<dbReference type="EMBL" id="LOEE01000041">
    <property type="protein sequence ID" value="KXG75116.1"/>
    <property type="molecule type" value="Genomic_DNA"/>
</dbReference>
<dbReference type="PIRSF" id="PIRSF006392">
    <property type="entry name" value="IPGAM_arch"/>
    <property type="match status" value="1"/>
</dbReference>
<comment type="catalytic activity">
    <reaction evidence="1">
        <text>(2R)-2-phosphoglycerate = (2R)-3-phosphoglycerate</text>
        <dbReference type="Rhea" id="RHEA:15901"/>
        <dbReference type="ChEBI" id="CHEBI:58272"/>
        <dbReference type="ChEBI" id="CHEBI:58289"/>
        <dbReference type="EC" id="5.4.2.12"/>
    </reaction>
</comment>
<dbReference type="Proteomes" id="UP000070456">
    <property type="component" value="Unassembled WGS sequence"/>
</dbReference>
<keyword evidence="6" id="KW-0413">Isomerase</keyword>
<evidence type="ECO:0000313" key="8">
    <source>
        <dbReference type="EMBL" id="KXG75116.1"/>
    </source>
</evidence>
<dbReference type="GO" id="GO:0046872">
    <property type="term" value="F:metal ion binding"/>
    <property type="evidence" value="ECO:0007669"/>
    <property type="project" value="InterPro"/>
</dbReference>
<comment type="function">
    <text evidence="2">Catalyzes the interconversion of 2-phosphoglycerate and 3-phosphoglycerate.</text>
</comment>
<accession>A0A140L3J1</accession>
<dbReference type="GO" id="GO:0004619">
    <property type="term" value="F:phosphoglycerate mutase activity"/>
    <property type="evidence" value="ECO:0007669"/>
    <property type="project" value="UniProtKB-EC"/>
</dbReference>
<dbReference type="Pfam" id="PF10143">
    <property type="entry name" value="PhosphMutase"/>
    <property type="match status" value="1"/>
</dbReference>
<dbReference type="NCBIfam" id="NF003160">
    <property type="entry name" value="PRK04135.1"/>
    <property type="match status" value="1"/>
</dbReference>
<evidence type="ECO:0000256" key="5">
    <source>
        <dbReference type="ARBA" id="ARBA00023152"/>
    </source>
</evidence>
<organism evidence="8 9">
    <name type="scientific">Thermotalea metallivorans</name>
    <dbReference type="NCBI Taxonomy" id="520762"/>
    <lineage>
        <taxon>Bacteria</taxon>
        <taxon>Bacillati</taxon>
        <taxon>Bacillota</taxon>
        <taxon>Clostridia</taxon>
        <taxon>Peptostreptococcales</taxon>
        <taxon>Thermotaleaceae</taxon>
        <taxon>Thermotalea</taxon>
    </lineage>
</organism>
<evidence type="ECO:0000259" key="7">
    <source>
        <dbReference type="Pfam" id="PF01676"/>
    </source>
</evidence>
<evidence type="ECO:0000313" key="9">
    <source>
        <dbReference type="Proteomes" id="UP000070456"/>
    </source>
</evidence>
<dbReference type="InterPro" id="IPR004456">
    <property type="entry name" value="Pglycerate_mutase_ApgM"/>
</dbReference>
<name>A0A140L3J1_9FIRM</name>
<protein>
    <recommendedName>
        <fullName evidence="7">Metalloenzyme domain-containing protein</fullName>
    </recommendedName>
</protein>
<evidence type="ECO:0000256" key="4">
    <source>
        <dbReference type="ARBA" id="ARBA00005524"/>
    </source>
</evidence>
<sequence length="405" mass="44507">MNYDQIIANTVKKNNSTIVLVVMDGLGDIRSPKFENKTPLEYAKTPNLDKLAAASAVGRCIPILPGITPGSGPGHLSLFGYDPLTCTIGRGVLEAIGLGFEIKPGDIAARCNFASMDENGLISDRRAGRIPTETTVELCNLLKEIQEIDGVEIIIEPGKGHRFVTVFRSKKKELGAFINDTDPFREGKAPLEAKGQNPPSQFLAGIVNKFIKEGHKRLKDKKPANAFLMRGFSAKPKVPSMRDKYLLESAAIASYPMYRGIASLLGMHLLPAPDSIENLFQTYVKYRQKYDFFFIHIKGTDQAGEDGDFESKVSCIEKVDQALPILLEHKPEVLAITGDHSSPCAMRSHSWHPVPVLIHSQFCGVDDVQVFHENACNTGGLGFFESKYLMGLLLSNAKRLDKFGA</sequence>
<comment type="caution">
    <text evidence="8">The sequence shown here is derived from an EMBL/GenBank/DDBJ whole genome shotgun (WGS) entry which is preliminary data.</text>
</comment>
<comment type="pathway">
    <text evidence="3">Carbohydrate degradation.</text>
</comment>
<keyword evidence="9" id="KW-1185">Reference proteome</keyword>
<dbReference type="InterPro" id="IPR017850">
    <property type="entry name" value="Alkaline_phosphatase_core_sf"/>
</dbReference>
<comment type="similarity">
    <text evidence="4">Belongs to the BPG-independent phosphoglycerate mutase family. A-PGAM subfamily.</text>
</comment>
<evidence type="ECO:0000256" key="6">
    <source>
        <dbReference type="ARBA" id="ARBA00023235"/>
    </source>
</evidence>
<proteinExistence type="inferred from homology"/>
<dbReference type="GO" id="GO:0006096">
    <property type="term" value="P:glycolytic process"/>
    <property type="evidence" value="ECO:0007669"/>
    <property type="project" value="UniProtKB-KW"/>
</dbReference>
<keyword evidence="5" id="KW-0324">Glycolysis</keyword>
<dbReference type="SUPFAM" id="SSF53649">
    <property type="entry name" value="Alkaline phosphatase-like"/>
    <property type="match status" value="1"/>
</dbReference>
<gene>
    <name evidence="8" type="ORF">AN619_19420</name>
</gene>
<dbReference type="PANTHER" id="PTHR31209">
    <property type="entry name" value="COFACTOR-INDEPENDENT PHOSPHOGLYCERATE MUTASE"/>
    <property type="match status" value="1"/>
</dbReference>
<reference evidence="8 9" key="1">
    <citation type="submission" date="2015-12" db="EMBL/GenBank/DDBJ databases">
        <title>Draft genome sequence of the thermoanaerobe Thermotalea metallivorans, an isolate from the runoff channel of the Great Artesian Basin, Australia.</title>
        <authorList>
            <person name="Patel B.K."/>
        </authorList>
    </citation>
    <scope>NUCLEOTIDE SEQUENCE [LARGE SCALE GENOMIC DNA]</scope>
    <source>
        <strain evidence="8 9">B2-1</strain>
    </source>
</reference>
<evidence type="ECO:0000256" key="2">
    <source>
        <dbReference type="ARBA" id="ARBA00002315"/>
    </source>
</evidence>
<dbReference type="RefSeq" id="WP_068556494.1">
    <property type="nucleotide sequence ID" value="NZ_LOEE01000041.1"/>
</dbReference>
<dbReference type="Pfam" id="PF01676">
    <property type="entry name" value="Metalloenzyme"/>
    <property type="match status" value="1"/>
</dbReference>
<dbReference type="CDD" id="cd16011">
    <property type="entry name" value="iPGM_like"/>
    <property type="match status" value="1"/>
</dbReference>
<feature type="domain" description="Metalloenzyme" evidence="7">
    <location>
        <begin position="17"/>
        <end position="394"/>
    </location>
</feature>
<dbReference type="OrthoDB" id="9804453at2"/>
<dbReference type="PANTHER" id="PTHR31209:SF0">
    <property type="entry name" value="METALLOENZYME DOMAIN-CONTAINING PROTEIN"/>
    <property type="match status" value="1"/>
</dbReference>
<dbReference type="STRING" id="520762.AN619_19420"/>
<evidence type="ECO:0000256" key="1">
    <source>
        <dbReference type="ARBA" id="ARBA00000370"/>
    </source>
</evidence>
<dbReference type="PATRIC" id="fig|520762.4.peg.2150"/>
<dbReference type="Gene3D" id="3.40.720.10">
    <property type="entry name" value="Alkaline Phosphatase, subunit A"/>
    <property type="match status" value="2"/>
</dbReference>